<proteinExistence type="inferred from homology"/>
<keyword evidence="4" id="KW-1185">Reference proteome</keyword>
<dbReference type="EMBL" id="JAPTGC010000001">
    <property type="protein sequence ID" value="MCZ0861848.1"/>
    <property type="molecule type" value="Genomic_DNA"/>
</dbReference>
<feature type="binding site" evidence="2">
    <location>
        <position position="82"/>
    </location>
    <ligand>
        <name>substrate</name>
    </ligand>
</feature>
<feature type="binding site" evidence="2">
    <location>
        <position position="80"/>
    </location>
    <ligand>
        <name>substrate</name>
    </ligand>
</feature>
<comment type="catalytic activity">
    <reaction evidence="2">
        <text>geranylgeranyl diphosphate + 7 isopentenyl diphosphate = tri-trans,hepta-cis-undecaprenyl diphosphate + 7 diphosphate</text>
        <dbReference type="Rhea" id="RHEA:27622"/>
        <dbReference type="ChEBI" id="CHEBI:33019"/>
        <dbReference type="ChEBI" id="CHEBI:57533"/>
        <dbReference type="ChEBI" id="CHEBI:60388"/>
        <dbReference type="ChEBI" id="CHEBI:128769"/>
        <dbReference type="EC" id="2.5.1.89"/>
    </reaction>
</comment>
<dbReference type="NCBIfam" id="TIGR00055">
    <property type="entry name" value="uppS"/>
    <property type="match status" value="1"/>
</dbReference>
<dbReference type="InterPro" id="IPR018520">
    <property type="entry name" value="UPP_synth-like_CS"/>
</dbReference>
<feature type="binding site" evidence="2">
    <location>
        <position position="48"/>
    </location>
    <ligand>
        <name>substrate</name>
    </ligand>
</feature>
<dbReference type="RefSeq" id="WP_268922033.1">
    <property type="nucleotide sequence ID" value="NZ_JAPTGC010000001.1"/>
</dbReference>
<comment type="subunit">
    <text evidence="2">Homodimer.</text>
</comment>
<name>A0ABT4IJD5_9EURY</name>
<dbReference type="EC" id="2.5.1.89" evidence="2"/>
<feature type="binding site" evidence="2">
    <location>
        <position position="31"/>
    </location>
    <ligand>
        <name>Mg(2+)</name>
        <dbReference type="ChEBI" id="CHEBI:18420"/>
    </ligand>
</feature>
<feature type="active site" evidence="2">
    <location>
        <position position="31"/>
    </location>
</feature>
<dbReference type="GO" id="GO:0016740">
    <property type="term" value="F:transferase activity"/>
    <property type="evidence" value="ECO:0007669"/>
    <property type="project" value="UniProtKB-KW"/>
</dbReference>
<feature type="binding site" evidence="2">
    <location>
        <position position="202"/>
    </location>
    <ligand>
        <name>substrate</name>
    </ligand>
</feature>
<keyword evidence="2" id="KW-0479">Metal-binding</keyword>
<reference evidence="3" key="1">
    <citation type="submission" date="2022-12" db="EMBL/GenBank/DDBJ databases">
        <title>Isolation and characterisation of novel Methanocorpusculum spp. from native Australian herbivores indicates the genus is ancestrally host-associated.</title>
        <authorList>
            <person name="Volmer J.G."/>
            <person name="Soo R.M."/>
            <person name="Evans P.N."/>
            <person name="Hoedt E.C."/>
            <person name="Astorga Alsina A.L."/>
            <person name="Woodcroft B.J."/>
            <person name="Tyson G.W."/>
            <person name="Hugenholtz P."/>
            <person name="Morrison M."/>
        </authorList>
    </citation>
    <scope>NUCLEOTIDE SEQUENCE</scope>
    <source>
        <strain evidence="3">CW153</strain>
    </source>
</reference>
<dbReference type="HAMAP" id="MF_01139">
    <property type="entry name" value="ISPT"/>
    <property type="match status" value="1"/>
</dbReference>
<dbReference type="Gene3D" id="3.40.1180.10">
    <property type="entry name" value="Decaprenyl diphosphate synthase-like"/>
    <property type="match status" value="1"/>
</dbReference>
<feature type="binding site" evidence="2">
    <location>
        <position position="221"/>
    </location>
    <ligand>
        <name>Mg(2+)</name>
        <dbReference type="ChEBI" id="CHEBI:18420"/>
    </ligand>
</feature>
<dbReference type="PROSITE" id="PS01066">
    <property type="entry name" value="UPP_SYNTHASE"/>
    <property type="match status" value="1"/>
</dbReference>
<sequence>MSIRSVAENVYAKRLRRSLTHIPNHVAIIQDGNRRYARARGKDTGYGHRLGADTTERVLDWMGELGIRHVTFFAFSTENFRRPEEEKEELHQLFMEKFSALLTDERVSRHEINVSVIGDRSLLDEELKKTIQDVEAATKNYSRYFIHIALAYGGRNEIVTTAKKIVTAVQSGKISADQITPELVTENMYQGVAMPPVDLIIRTANDRRTSNFLPWMANGNEAAVCFCTPTWPEFRYVDMLRALRIYDERMRETLIT</sequence>
<dbReference type="SUPFAM" id="SSF64005">
    <property type="entry name" value="Undecaprenyl diphosphate synthase"/>
    <property type="match status" value="1"/>
</dbReference>
<feature type="binding site" evidence="2">
    <location>
        <begin position="32"/>
        <end position="35"/>
    </location>
    <ligand>
        <name>substrate</name>
    </ligand>
</feature>
<feature type="active site" description="Proton acceptor" evidence="2">
    <location>
        <position position="79"/>
    </location>
</feature>
<comment type="cofactor">
    <cofactor evidence="2">
        <name>Mg(2+)</name>
        <dbReference type="ChEBI" id="CHEBI:18420"/>
    </cofactor>
    <text evidence="2">Binds 2 magnesium ions per subunit.</text>
</comment>
<keyword evidence="1 2" id="KW-0808">Transferase</keyword>
<gene>
    <name evidence="2 3" type="primary">uppS</name>
    <name evidence="3" type="ORF">O0S09_01075</name>
</gene>
<dbReference type="Proteomes" id="UP001141336">
    <property type="component" value="Unassembled WGS sequence"/>
</dbReference>
<accession>A0ABT4IJD5</accession>
<keyword evidence="2" id="KW-0460">Magnesium</keyword>
<comment type="similarity">
    <text evidence="2">Belongs to the UPP synthase family.</text>
</comment>
<dbReference type="PANTHER" id="PTHR10291">
    <property type="entry name" value="DEHYDRODOLICHYL DIPHOSPHATE SYNTHASE FAMILY MEMBER"/>
    <property type="match status" value="1"/>
</dbReference>
<dbReference type="CDD" id="cd00475">
    <property type="entry name" value="Cis_IPPS"/>
    <property type="match status" value="1"/>
</dbReference>
<evidence type="ECO:0000256" key="2">
    <source>
        <dbReference type="HAMAP-Rule" id="MF_01139"/>
    </source>
</evidence>
<dbReference type="PANTHER" id="PTHR10291:SF43">
    <property type="entry name" value="DEHYDRODOLICHYL DIPHOSPHATE SYNTHASE COMPLEX SUBUNIT DHDDS"/>
    <property type="match status" value="1"/>
</dbReference>
<dbReference type="InterPro" id="IPR036424">
    <property type="entry name" value="UPP_synth-like_sf"/>
</dbReference>
<feature type="binding site" evidence="2">
    <location>
        <begin position="208"/>
        <end position="210"/>
    </location>
    <ligand>
        <name>substrate</name>
    </ligand>
</feature>
<protein>
    <recommendedName>
        <fullName evidence="2">Tritrans,polycis-undecaprenyl-diphosphate synthase (geranylgeranyl-diphosphate specific)</fullName>
        <ecNumber evidence="2">2.5.1.89</ecNumber>
    </recommendedName>
    <alternativeName>
        <fullName evidence="2">Undecaprenyl diphosphate synthase</fullName>
        <shortName evidence="2">UDS</shortName>
    </alternativeName>
    <alternativeName>
        <fullName evidence="2">Undecaprenyl pyrophosphate synthase</fullName>
        <shortName evidence="2">UPP synthase</shortName>
    </alternativeName>
</protein>
<organism evidence="3 4">
    <name type="scientific">Methanocorpusculum vombati</name>
    <dbReference type="NCBI Taxonomy" id="3002864"/>
    <lineage>
        <taxon>Archaea</taxon>
        <taxon>Methanobacteriati</taxon>
        <taxon>Methanobacteriota</taxon>
        <taxon>Stenosarchaea group</taxon>
        <taxon>Methanomicrobia</taxon>
        <taxon>Methanomicrobiales</taxon>
        <taxon>Methanocorpusculaceae</taxon>
        <taxon>Methanocorpusculum</taxon>
    </lineage>
</organism>
<dbReference type="InterPro" id="IPR001441">
    <property type="entry name" value="UPP_synth-like"/>
</dbReference>
<comment type="caution">
    <text evidence="2">Lacks conserved residue(s) required for the propagation of feature annotation.</text>
</comment>
<comment type="caution">
    <text evidence="3">The sequence shown here is derived from an EMBL/GenBank/DDBJ whole genome shotgun (WGS) entry which is preliminary data.</text>
</comment>
<comment type="function">
    <text evidence="2">Catalyzes the sequential condensation of isopentenyl diphosphate (IPP) with geranylgeranyl diphosphate (GGPP) to yield (2Z,6Z,10Z,14Z,18Z,22Z,26Z,30E,34E,38E)-undecaprenyl diphosphate (tritrans,heptacis-UPP). It is probably the precursor of glycosyl carrier lipids.</text>
</comment>
<evidence type="ECO:0000313" key="4">
    <source>
        <dbReference type="Proteomes" id="UP001141336"/>
    </source>
</evidence>
<feature type="binding site" evidence="2">
    <location>
        <begin position="76"/>
        <end position="78"/>
    </location>
    <ligand>
        <name>substrate</name>
    </ligand>
</feature>
<evidence type="ECO:0000256" key="1">
    <source>
        <dbReference type="ARBA" id="ARBA00022679"/>
    </source>
</evidence>
<evidence type="ECO:0000313" key="3">
    <source>
        <dbReference type="EMBL" id="MCZ0861848.1"/>
    </source>
</evidence>
<dbReference type="Pfam" id="PF01255">
    <property type="entry name" value="Prenyltransf"/>
    <property type="match status" value="1"/>
</dbReference>